<dbReference type="AlphaFoldDB" id="A0A9N8HWM6"/>
<evidence type="ECO:0000256" key="1">
    <source>
        <dbReference type="SAM" id="SignalP"/>
    </source>
</evidence>
<keyword evidence="1" id="KW-0732">Signal</keyword>
<organism evidence="2 3">
    <name type="scientific">Seminavis robusta</name>
    <dbReference type="NCBI Taxonomy" id="568900"/>
    <lineage>
        <taxon>Eukaryota</taxon>
        <taxon>Sar</taxon>
        <taxon>Stramenopiles</taxon>
        <taxon>Ochrophyta</taxon>
        <taxon>Bacillariophyta</taxon>
        <taxon>Bacillariophyceae</taxon>
        <taxon>Bacillariophycidae</taxon>
        <taxon>Naviculales</taxon>
        <taxon>Naviculaceae</taxon>
        <taxon>Seminavis</taxon>
    </lineage>
</organism>
<dbReference type="EMBL" id="CAICTM010001670">
    <property type="protein sequence ID" value="CAB9525403.1"/>
    <property type="molecule type" value="Genomic_DNA"/>
</dbReference>
<evidence type="ECO:0000313" key="3">
    <source>
        <dbReference type="Proteomes" id="UP001153069"/>
    </source>
</evidence>
<sequence>MKITPLFSTLLATSVVLGTSAAETFAIRGANDKGEDHRKLVSFDTILSLFTPVLDVVVRGALGASLDPLSLSLSGSQDINTVVFSESCTAAATVTYNIGDLTGLGNFVIENMAIVDGSANIDVSFFRGTTWDATFNVEGHLPEGLEAIVDAEITADACGVPFQQSASGLLDAVDARVNFSVGTSGSIPGFFGSPSVSGATFADVDVTLGGIETSIDFDGVEVDLTTSGSEGAIIDAIIGAIVGPFADILNGALGGGFSL</sequence>
<accession>A0A9N8HWM6</accession>
<name>A0A9N8HWM6_9STRA</name>
<comment type="caution">
    <text evidence="2">The sequence shown here is derived from an EMBL/GenBank/DDBJ whole genome shotgun (WGS) entry which is preliminary data.</text>
</comment>
<gene>
    <name evidence="2" type="ORF">SEMRO_1672_G290130.1</name>
</gene>
<evidence type="ECO:0000313" key="2">
    <source>
        <dbReference type="EMBL" id="CAB9525403.1"/>
    </source>
</evidence>
<feature type="signal peptide" evidence="1">
    <location>
        <begin position="1"/>
        <end position="22"/>
    </location>
</feature>
<keyword evidence="3" id="KW-1185">Reference proteome</keyword>
<feature type="chain" id="PRO_5040357505" evidence="1">
    <location>
        <begin position="23"/>
        <end position="259"/>
    </location>
</feature>
<reference evidence="2" key="1">
    <citation type="submission" date="2020-06" db="EMBL/GenBank/DDBJ databases">
        <authorList>
            <consortium name="Plant Systems Biology data submission"/>
        </authorList>
    </citation>
    <scope>NUCLEOTIDE SEQUENCE</scope>
    <source>
        <strain evidence="2">D6</strain>
    </source>
</reference>
<proteinExistence type="predicted"/>
<protein>
    <submittedName>
        <fullName evidence="2">Uncharacterized protein</fullName>
    </submittedName>
</protein>
<dbReference type="Proteomes" id="UP001153069">
    <property type="component" value="Unassembled WGS sequence"/>
</dbReference>